<sequence>MGAVGRSETNRLDSRVVDPVVGGEGGGDAGRIAFALGGLGGGNAFGAGFLAAARERNIRPHAITCTSGMIVWTAHFLAGDDLRDKLRQHIAEMPKAPESLPFGNQMMLAKGLPGVFRPATQEYWERWSFLSPFSSLSPLSDTKEWADRLLPAQTWVPTRTPEYFAFIANTLADSDVAILFNAFCPPSGQEVLFLNDAACGMLGVNYFDQTPETLYMPISAEGVEAALHLYSYGYERKYFDMHLIDGAYHRQFILNELIDLTAPVRAETIWVVRPQNSRWMGEMPSNYFEQRHMETEIGMNSSYSMQVARVDRINRALREGKLSDPAIRPIRLEPFQFTGKREFSDYFIESEEVFNSAYHRALDQLVARHGWQPRPFPMVAAEG</sequence>
<evidence type="ECO:0000313" key="2">
    <source>
        <dbReference type="Proteomes" id="UP001500547"/>
    </source>
</evidence>
<reference evidence="2" key="1">
    <citation type="journal article" date="2019" name="Int. J. Syst. Evol. Microbiol.">
        <title>The Global Catalogue of Microorganisms (GCM) 10K type strain sequencing project: providing services to taxonomists for standard genome sequencing and annotation.</title>
        <authorList>
            <consortium name="The Broad Institute Genomics Platform"/>
            <consortium name="The Broad Institute Genome Sequencing Center for Infectious Disease"/>
            <person name="Wu L."/>
            <person name="Ma J."/>
        </authorList>
    </citation>
    <scope>NUCLEOTIDE SEQUENCE [LARGE SCALE GENOMIC DNA]</scope>
    <source>
        <strain evidence="2">JCM 18715</strain>
    </source>
</reference>
<name>A0ABP9R7N0_9RHOO</name>
<evidence type="ECO:0000313" key="1">
    <source>
        <dbReference type="EMBL" id="GAA5172648.1"/>
    </source>
</evidence>
<keyword evidence="2" id="KW-1185">Reference proteome</keyword>
<proteinExistence type="predicted"/>
<dbReference type="Proteomes" id="UP001500547">
    <property type="component" value="Unassembled WGS sequence"/>
</dbReference>
<gene>
    <name evidence="1" type="ORF">GCM10025770_39160</name>
</gene>
<comment type="caution">
    <text evidence="1">The sequence shown here is derived from an EMBL/GenBank/DDBJ whole genome shotgun (WGS) entry which is preliminary data.</text>
</comment>
<accession>A0ABP9R7N0</accession>
<dbReference type="RefSeq" id="WP_345534814.1">
    <property type="nucleotide sequence ID" value="NZ_BAABLD010000017.1"/>
</dbReference>
<dbReference type="EMBL" id="BAABLD010000017">
    <property type="protein sequence ID" value="GAA5172648.1"/>
    <property type="molecule type" value="Genomic_DNA"/>
</dbReference>
<organism evidence="1 2">
    <name type="scientific">Viridibacterium curvum</name>
    <dbReference type="NCBI Taxonomy" id="1101404"/>
    <lineage>
        <taxon>Bacteria</taxon>
        <taxon>Pseudomonadati</taxon>
        <taxon>Pseudomonadota</taxon>
        <taxon>Betaproteobacteria</taxon>
        <taxon>Rhodocyclales</taxon>
        <taxon>Rhodocyclaceae</taxon>
        <taxon>Viridibacterium</taxon>
    </lineage>
</organism>
<protein>
    <recommendedName>
        <fullName evidence="3">PNPLA domain-containing protein</fullName>
    </recommendedName>
</protein>
<evidence type="ECO:0008006" key="3">
    <source>
        <dbReference type="Google" id="ProtNLM"/>
    </source>
</evidence>